<reference evidence="1 2" key="1">
    <citation type="submission" date="2018-02" db="EMBL/GenBank/DDBJ databases">
        <authorList>
            <person name="Cohen D.B."/>
            <person name="Kent A.D."/>
        </authorList>
    </citation>
    <scope>NUCLEOTIDE SEQUENCE [LARGE SCALE GENOMIC DNA]</scope>
    <source>
        <strain evidence="1 2">CCAP 1448/3</strain>
    </source>
</reference>
<name>A0A2T1C914_9CYAN</name>
<dbReference type="Pfam" id="PF08872">
    <property type="entry name" value="KGK"/>
    <property type="match status" value="1"/>
</dbReference>
<dbReference type="InterPro" id="IPR014971">
    <property type="entry name" value="KGK"/>
</dbReference>
<accession>A0A2T1C914</accession>
<evidence type="ECO:0000313" key="1">
    <source>
        <dbReference type="EMBL" id="PSB04739.1"/>
    </source>
</evidence>
<dbReference type="Proteomes" id="UP000238762">
    <property type="component" value="Unassembled WGS sequence"/>
</dbReference>
<evidence type="ECO:0000313" key="2">
    <source>
        <dbReference type="Proteomes" id="UP000238762"/>
    </source>
</evidence>
<protein>
    <recommendedName>
        <fullName evidence="3">KGK family protein</fullName>
    </recommendedName>
</protein>
<evidence type="ECO:0008006" key="3">
    <source>
        <dbReference type="Google" id="ProtNLM"/>
    </source>
</evidence>
<proteinExistence type="predicted"/>
<dbReference type="EMBL" id="PVWJ01000008">
    <property type="protein sequence ID" value="PSB04739.1"/>
    <property type="molecule type" value="Genomic_DNA"/>
</dbReference>
<sequence length="125" mass="14231">MKPKFEPLNCRKDDVVCMDGCTSMIGQIDNVFNFTFSTDLREKIADQIIEKHLVLTKGGAYNLLSDYGTSCQILRVGSPDWVKGKIRVKLQLEFVPDEPEIKEVRTTNTHESPLDDLRRAITETN</sequence>
<comment type="caution">
    <text evidence="1">The sequence shown here is derived from an EMBL/GenBank/DDBJ whole genome shotgun (WGS) entry which is preliminary data.</text>
</comment>
<keyword evidence="2" id="KW-1185">Reference proteome</keyword>
<reference evidence="1 2" key="2">
    <citation type="submission" date="2018-03" db="EMBL/GenBank/DDBJ databases">
        <title>The ancient ancestry and fast evolution of plastids.</title>
        <authorList>
            <person name="Moore K.R."/>
            <person name="Magnabosco C."/>
            <person name="Momper L."/>
            <person name="Gold D.A."/>
            <person name="Bosak T."/>
            <person name="Fournier G.P."/>
        </authorList>
    </citation>
    <scope>NUCLEOTIDE SEQUENCE [LARGE SCALE GENOMIC DNA]</scope>
    <source>
        <strain evidence="1 2">CCAP 1448/3</strain>
    </source>
</reference>
<gene>
    <name evidence="1" type="ORF">C7B64_02660</name>
</gene>
<organism evidence="1 2">
    <name type="scientific">Merismopedia glauca CCAP 1448/3</name>
    <dbReference type="NCBI Taxonomy" id="1296344"/>
    <lineage>
        <taxon>Bacteria</taxon>
        <taxon>Bacillati</taxon>
        <taxon>Cyanobacteriota</taxon>
        <taxon>Cyanophyceae</taxon>
        <taxon>Synechococcales</taxon>
        <taxon>Merismopediaceae</taxon>
        <taxon>Merismopedia</taxon>
    </lineage>
</organism>
<dbReference type="AlphaFoldDB" id="A0A2T1C914"/>
<dbReference type="OrthoDB" id="562741at2"/>
<dbReference type="RefSeq" id="WP_106287112.1">
    <property type="nucleotide sequence ID" value="NZ_CAWNTC010000163.1"/>
</dbReference>